<sequence length="62" mass="7115">ICDEYHVPLAAAAMQFPMRHEAVSSILIGVRSPEQIRQNVVWFEQSIPEEFWTTLRSEGLIS</sequence>
<dbReference type="SUPFAM" id="SSF51430">
    <property type="entry name" value="NAD(P)-linked oxidoreductase"/>
    <property type="match status" value="1"/>
</dbReference>
<dbReference type="InterPro" id="IPR023210">
    <property type="entry name" value="NADP_OxRdtase_dom"/>
</dbReference>
<dbReference type="Proteomes" id="UP000551563">
    <property type="component" value="Unassembled WGS sequence"/>
</dbReference>
<protein>
    <submittedName>
        <fullName evidence="2">Aldo/keto reductase</fullName>
    </submittedName>
</protein>
<evidence type="ECO:0000313" key="2">
    <source>
        <dbReference type="EMBL" id="HHV69725.1"/>
    </source>
</evidence>
<comment type="caution">
    <text evidence="2">The sequence shown here is derived from an EMBL/GenBank/DDBJ whole genome shotgun (WGS) entry which is preliminary data.</text>
</comment>
<dbReference type="Pfam" id="PF00248">
    <property type="entry name" value="Aldo_ket_red"/>
    <property type="match status" value="1"/>
</dbReference>
<organism evidence="2 3">
    <name type="scientific">Brucella intermedia</name>
    <dbReference type="NCBI Taxonomy" id="94625"/>
    <lineage>
        <taxon>Bacteria</taxon>
        <taxon>Pseudomonadati</taxon>
        <taxon>Pseudomonadota</taxon>
        <taxon>Alphaproteobacteria</taxon>
        <taxon>Hyphomicrobiales</taxon>
        <taxon>Brucellaceae</taxon>
        <taxon>Brucella/Ochrobactrum group</taxon>
        <taxon>Brucella</taxon>
    </lineage>
</organism>
<dbReference type="EMBL" id="DUMN01000541">
    <property type="protein sequence ID" value="HHV69725.1"/>
    <property type="molecule type" value="Genomic_DNA"/>
</dbReference>
<feature type="non-terminal residue" evidence="2">
    <location>
        <position position="1"/>
    </location>
</feature>
<reference evidence="2 3" key="1">
    <citation type="journal article" date="2020" name="Biotechnol. Biofuels">
        <title>New insights from the biogas microbiome by comprehensive genome-resolved metagenomics of nearly 1600 species originating from multiple anaerobic digesters.</title>
        <authorList>
            <person name="Campanaro S."/>
            <person name="Treu L."/>
            <person name="Rodriguez-R L.M."/>
            <person name="Kovalovszki A."/>
            <person name="Ziels R.M."/>
            <person name="Maus I."/>
            <person name="Zhu X."/>
            <person name="Kougias P.G."/>
            <person name="Basile A."/>
            <person name="Luo G."/>
            <person name="Schluter A."/>
            <person name="Konstantinidis K.T."/>
            <person name="Angelidaki I."/>
        </authorList>
    </citation>
    <scope>NUCLEOTIDE SEQUENCE [LARGE SCALE GENOMIC DNA]</scope>
    <source>
        <strain evidence="2">AS04akNAM_66</strain>
    </source>
</reference>
<feature type="domain" description="NADP-dependent oxidoreductase" evidence="1">
    <location>
        <begin position="1"/>
        <end position="56"/>
    </location>
</feature>
<dbReference type="InterPro" id="IPR036812">
    <property type="entry name" value="NAD(P)_OxRdtase_dom_sf"/>
</dbReference>
<proteinExistence type="predicted"/>
<evidence type="ECO:0000259" key="1">
    <source>
        <dbReference type="Pfam" id="PF00248"/>
    </source>
</evidence>
<gene>
    <name evidence="2" type="ORF">GXX48_19125</name>
</gene>
<dbReference type="Gene3D" id="3.20.20.100">
    <property type="entry name" value="NADP-dependent oxidoreductase domain"/>
    <property type="match status" value="1"/>
</dbReference>
<dbReference type="AlphaFoldDB" id="A0A7V6U151"/>
<name>A0A7V6U151_9HYPH</name>
<evidence type="ECO:0000313" key="3">
    <source>
        <dbReference type="Proteomes" id="UP000551563"/>
    </source>
</evidence>
<accession>A0A7V6U151</accession>